<dbReference type="GO" id="GO:0009245">
    <property type="term" value="P:lipid A biosynthetic process"/>
    <property type="evidence" value="ECO:0007669"/>
    <property type="project" value="UniProtKB-UniRule"/>
</dbReference>
<feature type="active site" description="Proton acceptor" evidence="7">
    <location>
        <position position="240"/>
    </location>
</feature>
<evidence type="ECO:0000256" key="4">
    <source>
        <dbReference type="ARBA" id="ARBA00022737"/>
    </source>
</evidence>
<dbReference type="Gene3D" id="3.40.1390.10">
    <property type="entry name" value="MurE/MurF, N-terminal domain"/>
    <property type="match status" value="1"/>
</dbReference>
<evidence type="ECO:0000313" key="10">
    <source>
        <dbReference type="Proteomes" id="UP000189674"/>
    </source>
</evidence>
<feature type="domain" description="UDP-3-O-[3-hydroxymyristoyl] glucosamine N-acyltransferase non-repeat region" evidence="8">
    <location>
        <begin position="26"/>
        <end position="88"/>
    </location>
</feature>
<dbReference type="InterPro" id="IPR001451">
    <property type="entry name" value="Hexapep"/>
</dbReference>
<dbReference type="InterPro" id="IPR020573">
    <property type="entry name" value="UDP_GlcNAc_AcTrfase_non-rep"/>
</dbReference>
<evidence type="ECO:0000256" key="7">
    <source>
        <dbReference type="HAMAP-Rule" id="MF_00523"/>
    </source>
</evidence>
<comment type="subunit">
    <text evidence="7">Homotrimer.</text>
</comment>
<comment type="similarity">
    <text evidence="7">Belongs to the transferase hexapeptide repeat family. LpxD subfamily.</text>
</comment>
<keyword evidence="5 7" id="KW-0443">Lipid metabolism</keyword>
<evidence type="ECO:0000256" key="6">
    <source>
        <dbReference type="ARBA" id="ARBA00023315"/>
    </source>
</evidence>
<dbReference type="NCBIfam" id="TIGR01853">
    <property type="entry name" value="lipid_A_lpxD"/>
    <property type="match status" value="1"/>
</dbReference>
<evidence type="ECO:0000256" key="3">
    <source>
        <dbReference type="ARBA" id="ARBA00022679"/>
    </source>
</evidence>
<dbReference type="InterPro" id="IPR018357">
    <property type="entry name" value="Hexapep_transf_CS"/>
</dbReference>
<dbReference type="Gene3D" id="2.160.10.10">
    <property type="entry name" value="Hexapeptide repeat proteins"/>
    <property type="match status" value="1"/>
</dbReference>
<dbReference type="OrthoDB" id="9784739at2"/>
<dbReference type="SUPFAM" id="SSF51161">
    <property type="entry name" value="Trimeric LpxA-like enzymes"/>
    <property type="match status" value="1"/>
</dbReference>
<name>A0A1U9NHQ7_9BACT</name>
<dbReference type="HAMAP" id="MF_00523">
    <property type="entry name" value="LpxD"/>
    <property type="match status" value="1"/>
</dbReference>
<keyword evidence="1 7" id="KW-0444">Lipid biosynthesis</keyword>
<dbReference type="AlphaFoldDB" id="A0A1U9NHQ7"/>
<dbReference type="EC" id="2.3.1.191" evidence="7"/>
<dbReference type="Pfam" id="PF04613">
    <property type="entry name" value="LpxD"/>
    <property type="match status" value="1"/>
</dbReference>
<evidence type="ECO:0000313" key="9">
    <source>
        <dbReference type="EMBL" id="AQT67335.1"/>
    </source>
</evidence>
<dbReference type="PROSITE" id="PS00101">
    <property type="entry name" value="HEXAPEP_TRANSFERASES"/>
    <property type="match status" value="1"/>
</dbReference>
<comment type="catalytic activity">
    <reaction evidence="7">
        <text>a UDP-3-O-[(3R)-3-hydroxyacyl]-alpha-D-glucosamine + a (3R)-hydroxyacyl-[ACP] = a UDP-2-N,3-O-bis[(3R)-3-hydroxyacyl]-alpha-D-glucosamine + holo-[ACP] + H(+)</text>
        <dbReference type="Rhea" id="RHEA:53836"/>
        <dbReference type="Rhea" id="RHEA-COMP:9685"/>
        <dbReference type="Rhea" id="RHEA-COMP:9945"/>
        <dbReference type="ChEBI" id="CHEBI:15378"/>
        <dbReference type="ChEBI" id="CHEBI:64479"/>
        <dbReference type="ChEBI" id="CHEBI:78827"/>
        <dbReference type="ChEBI" id="CHEBI:137740"/>
        <dbReference type="ChEBI" id="CHEBI:137748"/>
        <dbReference type="EC" id="2.3.1.191"/>
    </reaction>
</comment>
<dbReference type="NCBIfam" id="NF002060">
    <property type="entry name" value="PRK00892.1"/>
    <property type="match status" value="1"/>
</dbReference>
<dbReference type="GO" id="GO:0016020">
    <property type="term" value="C:membrane"/>
    <property type="evidence" value="ECO:0007669"/>
    <property type="project" value="GOC"/>
</dbReference>
<dbReference type="Proteomes" id="UP000189674">
    <property type="component" value="Chromosome"/>
</dbReference>
<evidence type="ECO:0000256" key="5">
    <source>
        <dbReference type="ARBA" id="ARBA00023098"/>
    </source>
</evidence>
<evidence type="ECO:0000256" key="2">
    <source>
        <dbReference type="ARBA" id="ARBA00022556"/>
    </source>
</evidence>
<sequence>MQSTTISISELAEKLNARLIGEGTLDVGKVNTLDAAGPTDVTFLTAEKFAEKALSTKAAAIITAAELKTSAPAQLIVDEPQAALIKALYIFAPRLEVTPGVHKTAVIDDSAQLGDNVSIGPNAVIGKNVVIGENTIIGPGCTIEEGTAIGSNSRLGPSVTIYHSCKIGDNCTIKANSTIGGTGYGYYFLDGQHRLVPHNGSVVIEDCVDIGSNTCIDRAKFGNTIVGAGTKIDNMVQIAHNCEIGRCCLIAGCTGIAGSVKIRDGAVLGGQTGVVDNVTIGPGAMLGAKTMAISDLEGGKSYFGSPAEDARASLKQTAAVKKLPEIIKQFKKLAKRVDKLESSKDN</sequence>
<keyword evidence="3 7" id="KW-0808">Transferase</keyword>
<dbReference type="UniPathway" id="UPA00973"/>
<dbReference type="EMBL" id="CP019791">
    <property type="protein sequence ID" value="AQT67335.1"/>
    <property type="molecule type" value="Genomic_DNA"/>
</dbReference>
<dbReference type="InterPro" id="IPR011004">
    <property type="entry name" value="Trimer_LpxA-like_sf"/>
</dbReference>
<dbReference type="KEGG" id="alus:STSP2_00479"/>
<evidence type="ECO:0000256" key="1">
    <source>
        <dbReference type="ARBA" id="ARBA00022516"/>
    </source>
</evidence>
<dbReference type="PANTHER" id="PTHR43378">
    <property type="entry name" value="UDP-3-O-ACYLGLUCOSAMINE N-ACYLTRANSFERASE"/>
    <property type="match status" value="1"/>
</dbReference>
<comment type="function">
    <text evidence="7">Catalyzes the N-acylation of UDP-3-O-acylglucosamine using 3-hydroxyacyl-ACP as the acyl donor. Is involved in the biosynthesis of lipid A, a phosphorylated glycolipid that anchors the lipopolysaccharide to the outer membrane of the cell.</text>
</comment>
<dbReference type="GO" id="GO:0103118">
    <property type="term" value="F:UDP-3-O-[(3R)-3-hydroxyacyl]-glucosamine N-acyltransferase activity"/>
    <property type="evidence" value="ECO:0007669"/>
    <property type="project" value="UniProtKB-EC"/>
</dbReference>
<gene>
    <name evidence="9" type="primary">lpxD_1</name>
    <name evidence="7" type="synonym">lpxD</name>
    <name evidence="9" type="ORF">STSP2_00479</name>
</gene>
<reference evidence="10" key="1">
    <citation type="submission" date="2017-02" db="EMBL/GenBank/DDBJ databases">
        <title>Comparative genomics and description of representatives of a novel lineage of planctomycetes thriving in anoxic sediments.</title>
        <authorList>
            <person name="Spring S."/>
            <person name="Bunk B."/>
            <person name="Sproer C."/>
        </authorList>
    </citation>
    <scope>NUCLEOTIDE SEQUENCE [LARGE SCALE GENOMIC DNA]</scope>
    <source>
        <strain evidence="10">ST-NAGAB-D1</strain>
    </source>
</reference>
<dbReference type="InterPro" id="IPR007691">
    <property type="entry name" value="LpxD"/>
</dbReference>
<keyword evidence="10" id="KW-1185">Reference proteome</keyword>
<dbReference type="CDD" id="cd03352">
    <property type="entry name" value="LbH_LpxD"/>
    <property type="match status" value="1"/>
</dbReference>
<organism evidence="9 10">
    <name type="scientific">Anaerohalosphaera lusitana</name>
    <dbReference type="NCBI Taxonomy" id="1936003"/>
    <lineage>
        <taxon>Bacteria</taxon>
        <taxon>Pseudomonadati</taxon>
        <taxon>Planctomycetota</taxon>
        <taxon>Phycisphaerae</taxon>
        <taxon>Sedimentisphaerales</taxon>
        <taxon>Anaerohalosphaeraceae</taxon>
        <taxon>Anaerohalosphaera</taxon>
    </lineage>
</organism>
<dbReference type="STRING" id="1936003.STSP2_00479"/>
<dbReference type="GO" id="GO:0016410">
    <property type="term" value="F:N-acyltransferase activity"/>
    <property type="evidence" value="ECO:0007669"/>
    <property type="project" value="InterPro"/>
</dbReference>
<keyword evidence="2 7" id="KW-0441">Lipid A biosynthesis</keyword>
<proteinExistence type="inferred from homology"/>
<dbReference type="PANTHER" id="PTHR43378:SF2">
    <property type="entry name" value="UDP-3-O-ACYLGLUCOSAMINE N-ACYLTRANSFERASE 1, MITOCHONDRIAL-RELATED"/>
    <property type="match status" value="1"/>
</dbReference>
<keyword evidence="4 7" id="KW-0677">Repeat</keyword>
<comment type="pathway">
    <text evidence="7">Bacterial outer membrane biogenesis; LPS lipid A biosynthesis.</text>
</comment>
<dbReference type="RefSeq" id="WP_146659495.1">
    <property type="nucleotide sequence ID" value="NZ_CP019791.1"/>
</dbReference>
<protein>
    <recommendedName>
        <fullName evidence="7">UDP-3-O-acylglucosamine N-acyltransferase</fullName>
        <ecNumber evidence="7">2.3.1.191</ecNumber>
    </recommendedName>
</protein>
<accession>A0A1U9NHQ7</accession>
<dbReference type="Pfam" id="PF00132">
    <property type="entry name" value="Hexapep"/>
    <property type="match status" value="2"/>
</dbReference>
<keyword evidence="6 7" id="KW-0012">Acyltransferase</keyword>
<evidence type="ECO:0000259" key="8">
    <source>
        <dbReference type="Pfam" id="PF04613"/>
    </source>
</evidence>